<evidence type="ECO:0000256" key="1">
    <source>
        <dbReference type="SAM" id="Coils"/>
    </source>
</evidence>
<evidence type="ECO:0000313" key="3">
    <source>
        <dbReference type="Proteomes" id="UP000801428"/>
    </source>
</evidence>
<dbReference type="Gene3D" id="1.10.287.1490">
    <property type="match status" value="1"/>
</dbReference>
<evidence type="ECO:0000313" key="2">
    <source>
        <dbReference type="EMBL" id="KAF2993262.1"/>
    </source>
</evidence>
<keyword evidence="1" id="KW-0175">Coiled coil</keyword>
<dbReference type="EMBL" id="SWKU01000056">
    <property type="protein sequence ID" value="KAF2993262.1"/>
    <property type="molecule type" value="Genomic_DNA"/>
</dbReference>
<accession>A0A9P4T3I1</accession>
<dbReference type="OrthoDB" id="3755687at2759"/>
<dbReference type="AlphaFoldDB" id="A0A9P4T3I1"/>
<comment type="caution">
    <text evidence="2">The sequence shown here is derived from an EMBL/GenBank/DDBJ whole genome shotgun (WGS) entry which is preliminary data.</text>
</comment>
<keyword evidence="3" id="KW-1185">Reference proteome</keyword>
<reference evidence="2" key="1">
    <citation type="submission" date="2019-04" db="EMBL/GenBank/DDBJ databases">
        <title>Sequencing of skin fungus with MAO and IRED activity.</title>
        <authorList>
            <person name="Marsaioli A.J."/>
            <person name="Bonatto J.M.C."/>
            <person name="Reis Junior O."/>
        </authorList>
    </citation>
    <scope>NUCLEOTIDE SEQUENCE</scope>
    <source>
        <strain evidence="2">30M1</strain>
    </source>
</reference>
<feature type="coiled-coil region" evidence="1">
    <location>
        <begin position="33"/>
        <end position="143"/>
    </location>
</feature>
<sequence length="242" mass="26373">MANSNQHLPPLSTPTSFISAITPTQFQMQQDLLTALDAQVQALNTQMEALNVRLHNLSIRVDTMGTQHQSASVALASTAVQVAQLQTATAALAAQITQLEQAAGAATGAQPAPPPQQDLLSRIQALEQRDARLTARRKEALKELFNLRTLNAEAANAFQQRAAKLEEDDFEGMIIAWATSVSTTHNQTQFSVANMRNQLQEVVRGNPTARGPPEGFAYPPHYQLAGHCHAHKWPYPCKFCGD</sequence>
<name>A0A9P4T3I1_CURKU</name>
<gene>
    <name evidence="2" type="ORF">E8E13_001207</name>
</gene>
<dbReference type="Proteomes" id="UP000801428">
    <property type="component" value="Unassembled WGS sequence"/>
</dbReference>
<organism evidence="2 3">
    <name type="scientific">Curvularia kusanoi</name>
    <name type="common">Cochliobolus kusanoi</name>
    <dbReference type="NCBI Taxonomy" id="90978"/>
    <lineage>
        <taxon>Eukaryota</taxon>
        <taxon>Fungi</taxon>
        <taxon>Dikarya</taxon>
        <taxon>Ascomycota</taxon>
        <taxon>Pezizomycotina</taxon>
        <taxon>Dothideomycetes</taxon>
        <taxon>Pleosporomycetidae</taxon>
        <taxon>Pleosporales</taxon>
        <taxon>Pleosporineae</taxon>
        <taxon>Pleosporaceae</taxon>
        <taxon>Curvularia</taxon>
    </lineage>
</organism>
<protein>
    <submittedName>
        <fullName evidence="2">Uncharacterized protein</fullName>
    </submittedName>
</protein>
<proteinExistence type="predicted"/>